<proteinExistence type="predicted"/>
<feature type="domain" description="HIG1" evidence="6">
    <location>
        <begin position="14"/>
        <end position="99"/>
    </location>
</feature>
<evidence type="ECO:0000256" key="1">
    <source>
        <dbReference type="ARBA" id="ARBA00004325"/>
    </source>
</evidence>
<evidence type="ECO:0000256" key="5">
    <source>
        <dbReference type="SAM" id="Phobius"/>
    </source>
</evidence>
<dbReference type="Proteomes" id="UP001353858">
    <property type="component" value="Unassembled WGS sequence"/>
</dbReference>
<dbReference type="PANTHER" id="PTHR12297:SF18">
    <property type="entry name" value="HIG1 DOMAIN FAMILY MEMBER 2A"/>
    <property type="match status" value="1"/>
</dbReference>
<dbReference type="Gene3D" id="6.10.140.1320">
    <property type="match status" value="1"/>
</dbReference>
<comment type="subcellular location">
    <subcellularLocation>
        <location evidence="1">Mitochondrion membrane</location>
    </subcellularLocation>
</comment>
<keyword evidence="2 5" id="KW-0812">Transmembrane</keyword>
<dbReference type="GO" id="GO:0097250">
    <property type="term" value="P:mitochondrial respirasome assembly"/>
    <property type="evidence" value="ECO:0007669"/>
    <property type="project" value="TreeGrafter"/>
</dbReference>
<keyword evidence="8" id="KW-1185">Reference proteome</keyword>
<accession>A0AAN7PRV0</accession>
<dbReference type="InterPro" id="IPR050355">
    <property type="entry name" value="RCF1"/>
</dbReference>
<dbReference type="AlphaFoldDB" id="A0AAN7PRV0"/>
<reference evidence="8" key="1">
    <citation type="submission" date="2023-01" db="EMBL/GenBank/DDBJ databases">
        <title>Key to firefly adult light organ development and bioluminescence: homeobox transcription factors regulate luciferase expression and transportation to peroxisome.</title>
        <authorList>
            <person name="Fu X."/>
        </authorList>
    </citation>
    <scope>NUCLEOTIDE SEQUENCE [LARGE SCALE GENOMIC DNA]</scope>
</reference>
<gene>
    <name evidence="7" type="ORF">RN001_011511</name>
</gene>
<evidence type="ECO:0000313" key="8">
    <source>
        <dbReference type="Proteomes" id="UP001353858"/>
    </source>
</evidence>
<comment type="caution">
    <text evidence="7">The sequence shown here is derived from an EMBL/GenBank/DDBJ whole genome shotgun (WGS) entry which is preliminary data.</text>
</comment>
<dbReference type="Pfam" id="PF04588">
    <property type="entry name" value="HIG_1_N"/>
    <property type="match status" value="1"/>
</dbReference>
<keyword evidence="3 5" id="KW-1133">Transmembrane helix</keyword>
<dbReference type="GO" id="GO:0031966">
    <property type="term" value="C:mitochondrial membrane"/>
    <property type="evidence" value="ECO:0007669"/>
    <property type="project" value="UniProtKB-SubCell"/>
</dbReference>
<dbReference type="EMBL" id="JARPUR010000005">
    <property type="protein sequence ID" value="KAK4875089.1"/>
    <property type="molecule type" value="Genomic_DNA"/>
</dbReference>
<evidence type="ECO:0000259" key="6">
    <source>
        <dbReference type="PROSITE" id="PS51503"/>
    </source>
</evidence>
<name>A0AAN7PRV0_9COLE</name>
<evidence type="ECO:0000256" key="2">
    <source>
        <dbReference type="ARBA" id="ARBA00022692"/>
    </source>
</evidence>
<feature type="transmembrane region" description="Helical" evidence="5">
    <location>
        <begin position="73"/>
        <end position="93"/>
    </location>
</feature>
<dbReference type="PANTHER" id="PTHR12297">
    <property type="entry name" value="HYPOXIA-INDUCBILE GENE 1 HIG1 -RELATED"/>
    <property type="match status" value="1"/>
</dbReference>
<feature type="transmembrane region" description="Helical" evidence="5">
    <location>
        <begin position="42"/>
        <end position="61"/>
    </location>
</feature>
<sequence length="99" mass="11161">MVPNTEQPPELDWIKFSNELEAMTHTETMVEKMKRKTRENPLVPIGCFATLCALTYGLWCFRQGRGQMSQYMMRARIGAQGFTIIAFVVGLGLSASRAT</sequence>
<dbReference type="InterPro" id="IPR007667">
    <property type="entry name" value="Hypoxia_induced_domain"/>
</dbReference>
<organism evidence="7 8">
    <name type="scientific">Aquatica leii</name>
    <dbReference type="NCBI Taxonomy" id="1421715"/>
    <lineage>
        <taxon>Eukaryota</taxon>
        <taxon>Metazoa</taxon>
        <taxon>Ecdysozoa</taxon>
        <taxon>Arthropoda</taxon>
        <taxon>Hexapoda</taxon>
        <taxon>Insecta</taxon>
        <taxon>Pterygota</taxon>
        <taxon>Neoptera</taxon>
        <taxon>Endopterygota</taxon>
        <taxon>Coleoptera</taxon>
        <taxon>Polyphaga</taxon>
        <taxon>Elateriformia</taxon>
        <taxon>Elateroidea</taxon>
        <taxon>Lampyridae</taxon>
        <taxon>Luciolinae</taxon>
        <taxon>Aquatica</taxon>
    </lineage>
</organism>
<keyword evidence="4 5" id="KW-0472">Membrane</keyword>
<evidence type="ECO:0000313" key="7">
    <source>
        <dbReference type="EMBL" id="KAK4875089.1"/>
    </source>
</evidence>
<evidence type="ECO:0000256" key="4">
    <source>
        <dbReference type="ARBA" id="ARBA00023136"/>
    </source>
</evidence>
<dbReference type="PROSITE" id="PS51503">
    <property type="entry name" value="HIG1"/>
    <property type="match status" value="1"/>
</dbReference>
<evidence type="ECO:0000256" key="3">
    <source>
        <dbReference type="ARBA" id="ARBA00022989"/>
    </source>
</evidence>
<protein>
    <recommendedName>
        <fullName evidence="6">HIG1 domain-containing protein</fullName>
    </recommendedName>
</protein>